<accession>A0A6M3JHB2</accession>
<dbReference type="AlphaFoldDB" id="A0A6M3JHB2"/>
<organism evidence="1">
    <name type="scientific">viral metagenome</name>
    <dbReference type="NCBI Taxonomy" id="1070528"/>
    <lineage>
        <taxon>unclassified sequences</taxon>
        <taxon>metagenomes</taxon>
        <taxon>organismal metagenomes</taxon>
    </lineage>
</organism>
<proteinExistence type="predicted"/>
<dbReference type="EMBL" id="MT142542">
    <property type="protein sequence ID" value="QJA84933.1"/>
    <property type="molecule type" value="Genomic_DNA"/>
</dbReference>
<protein>
    <submittedName>
        <fullName evidence="1">Uncharacterized protein</fullName>
    </submittedName>
</protein>
<reference evidence="1" key="1">
    <citation type="submission" date="2020-03" db="EMBL/GenBank/DDBJ databases">
        <title>The deep terrestrial virosphere.</title>
        <authorList>
            <person name="Holmfeldt K."/>
            <person name="Nilsson E."/>
            <person name="Simone D."/>
            <person name="Lopez-Fernandez M."/>
            <person name="Wu X."/>
            <person name="de Brujin I."/>
            <person name="Lundin D."/>
            <person name="Andersson A."/>
            <person name="Bertilsson S."/>
            <person name="Dopson M."/>
        </authorList>
    </citation>
    <scope>NUCLEOTIDE SEQUENCE</scope>
    <source>
        <strain evidence="1">MM415A04982</strain>
        <strain evidence="2">MM415B02317</strain>
    </source>
</reference>
<dbReference type="EMBL" id="MT141684">
    <property type="protein sequence ID" value="QJA69180.1"/>
    <property type="molecule type" value="Genomic_DNA"/>
</dbReference>
<evidence type="ECO:0000313" key="1">
    <source>
        <dbReference type="EMBL" id="QJA69180.1"/>
    </source>
</evidence>
<evidence type="ECO:0000313" key="2">
    <source>
        <dbReference type="EMBL" id="QJA84933.1"/>
    </source>
</evidence>
<sequence length="70" mass="7876">MIFFRQYRLTKALSALAIERGREAMLASLPKDNSYYIDQWVASHCRVIELRGKIEYLSAGLGQVGQNGNG</sequence>
<name>A0A6M3JHB2_9ZZZZ</name>
<gene>
    <name evidence="1" type="ORF">MM415A04982_0002</name>
    <name evidence="2" type="ORF">MM415B02317_0012</name>
</gene>